<dbReference type="Proteomes" id="UP001249851">
    <property type="component" value="Unassembled WGS sequence"/>
</dbReference>
<organism evidence="1 2">
    <name type="scientific">Acropora cervicornis</name>
    <name type="common">Staghorn coral</name>
    <dbReference type="NCBI Taxonomy" id="6130"/>
    <lineage>
        <taxon>Eukaryota</taxon>
        <taxon>Metazoa</taxon>
        <taxon>Cnidaria</taxon>
        <taxon>Anthozoa</taxon>
        <taxon>Hexacorallia</taxon>
        <taxon>Scleractinia</taxon>
        <taxon>Astrocoeniina</taxon>
        <taxon>Acroporidae</taxon>
        <taxon>Acropora</taxon>
    </lineage>
</organism>
<dbReference type="AlphaFoldDB" id="A0AAD9VI58"/>
<dbReference type="EMBL" id="JARQWQ010000001">
    <property type="protein sequence ID" value="KAK2574610.1"/>
    <property type="molecule type" value="Genomic_DNA"/>
</dbReference>
<proteinExistence type="predicted"/>
<accession>A0AAD9VI58</accession>
<keyword evidence="2" id="KW-1185">Reference proteome</keyword>
<gene>
    <name evidence="1" type="ORF">P5673_000801</name>
</gene>
<protein>
    <submittedName>
        <fullName evidence="1">Uncharacterized protein</fullName>
    </submittedName>
</protein>
<comment type="caution">
    <text evidence="1">The sequence shown here is derived from an EMBL/GenBank/DDBJ whole genome shotgun (WGS) entry which is preliminary data.</text>
</comment>
<sequence length="63" mass="7434">MEGNFVLLGKQPAFLKRMRFERISLYSLVVISALRYFDLVTRSSGKWNNALSKERWPVRTDKL</sequence>
<reference evidence="1" key="1">
    <citation type="journal article" date="2023" name="G3 (Bethesda)">
        <title>Whole genome assembly and annotation of the endangered Caribbean coral Acropora cervicornis.</title>
        <authorList>
            <person name="Selwyn J.D."/>
            <person name="Vollmer S.V."/>
        </authorList>
    </citation>
    <scope>NUCLEOTIDE SEQUENCE</scope>
    <source>
        <strain evidence="1">K2</strain>
    </source>
</reference>
<reference evidence="1" key="2">
    <citation type="journal article" date="2023" name="Science">
        <title>Genomic signatures of disease resistance in endangered staghorn corals.</title>
        <authorList>
            <person name="Vollmer S.V."/>
            <person name="Selwyn J.D."/>
            <person name="Despard B.A."/>
            <person name="Roesel C.L."/>
        </authorList>
    </citation>
    <scope>NUCLEOTIDE SEQUENCE</scope>
    <source>
        <strain evidence="1">K2</strain>
    </source>
</reference>
<evidence type="ECO:0000313" key="2">
    <source>
        <dbReference type="Proteomes" id="UP001249851"/>
    </source>
</evidence>
<name>A0AAD9VI58_ACRCE</name>
<evidence type="ECO:0000313" key="1">
    <source>
        <dbReference type="EMBL" id="KAK2574610.1"/>
    </source>
</evidence>